<reference evidence="3 4" key="1">
    <citation type="submission" date="2019-06" db="EMBL/GenBank/DDBJ databases">
        <title>Genome Sequence of the Brown Rot Fungal Pathogen Monilinia laxa.</title>
        <authorList>
            <person name="De Miccolis Angelini R.M."/>
            <person name="Landi L."/>
            <person name="Abate D."/>
            <person name="Pollastro S."/>
            <person name="Romanazzi G."/>
            <person name="Faretra F."/>
        </authorList>
    </citation>
    <scope>NUCLEOTIDE SEQUENCE [LARGE SCALE GENOMIC DNA]</scope>
    <source>
        <strain evidence="3 4">Mlax316</strain>
    </source>
</reference>
<dbReference type="OrthoDB" id="1859733at2759"/>
<accession>A0A5N6K3W4</accession>
<feature type="region of interest" description="Disordered" evidence="1">
    <location>
        <begin position="281"/>
        <end position="301"/>
    </location>
</feature>
<evidence type="ECO:0000313" key="3">
    <source>
        <dbReference type="EMBL" id="KAB8297040.1"/>
    </source>
</evidence>
<dbReference type="AlphaFoldDB" id="A0A5N6K3W4"/>
<evidence type="ECO:0000256" key="2">
    <source>
        <dbReference type="SAM" id="SignalP"/>
    </source>
</evidence>
<dbReference type="InterPro" id="IPR021851">
    <property type="entry name" value="DUF3455"/>
</dbReference>
<evidence type="ECO:0008006" key="5">
    <source>
        <dbReference type="Google" id="ProtNLM"/>
    </source>
</evidence>
<name>A0A5N6K3W4_MONLA</name>
<dbReference type="PANTHER" id="PTHR35567">
    <property type="entry name" value="MALATE DEHYDROGENASE (AFU_ORTHOLOGUE AFUA_2G13800)"/>
    <property type="match status" value="1"/>
</dbReference>
<keyword evidence="4" id="KW-1185">Reference proteome</keyword>
<dbReference type="PANTHER" id="PTHR35567:SF1">
    <property type="entry name" value="CONSERVED FUNGAL PROTEIN (AFU_ORTHOLOGUE AFUA_1G14230)"/>
    <property type="match status" value="1"/>
</dbReference>
<evidence type="ECO:0000313" key="4">
    <source>
        <dbReference type="Proteomes" id="UP000326757"/>
    </source>
</evidence>
<evidence type="ECO:0000256" key="1">
    <source>
        <dbReference type="SAM" id="MobiDB-lite"/>
    </source>
</evidence>
<comment type="caution">
    <text evidence="3">The sequence shown here is derived from an EMBL/GenBank/DDBJ whole genome shotgun (WGS) entry which is preliminary data.</text>
</comment>
<dbReference type="Pfam" id="PF11937">
    <property type="entry name" value="DUF3455"/>
    <property type="match status" value="1"/>
</dbReference>
<gene>
    <name evidence="3" type="ORF">EYC80_002438</name>
</gene>
<dbReference type="Proteomes" id="UP000326757">
    <property type="component" value="Unassembled WGS sequence"/>
</dbReference>
<protein>
    <recommendedName>
        <fullName evidence="5">Malate dehydrogenase</fullName>
    </recommendedName>
</protein>
<feature type="chain" id="PRO_5024964914" description="Malate dehydrogenase" evidence="2">
    <location>
        <begin position="18"/>
        <end position="301"/>
    </location>
</feature>
<proteinExistence type="predicted"/>
<organism evidence="3 4">
    <name type="scientific">Monilinia laxa</name>
    <name type="common">Brown rot fungus</name>
    <name type="synonym">Sclerotinia laxa</name>
    <dbReference type="NCBI Taxonomy" id="61186"/>
    <lineage>
        <taxon>Eukaryota</taxon>
        <taxon>Fungi</taxon>
        <taxon>Dikarya</taxon>
        <taxon>Ascomycota</taxon>
        <taxon>Pezizomycotina</taxon>
        <taxon>Leotiomycetes</taxon>
        <taxon>Helotiales</taxon>
        <taxon>Sclerotiniaceae</taxon>
        <taxon>Monilinia</taxon>
    </lineage>
</organism>
<keyword evidence="2" id="KW-0732">Signal</keyword>
<sequence>MVFSYFLWAIFALGATALPAPTFTFSSGAARPAEKQVLSEYFDMLGHKVQAGRKMSQAPVCNLKNAAQPIHSPTPLSGPSIGLTLKHVAIGRGTQNYTCGTNATAAPTAVGAVATLFNASCVASSYPDLLAILPNVALQFDLNLAPSSTLNLSPADLMLSGHHYFTNSSTPFFNLNTRNWKLGSGGFAKSDAMPAPAGASIGQNDQGFGAVPWLKLTARNGATGGLQEVYRVNTAGGNPPATCADHLGSSFDVQYAAEYISLPSTSKSTTTSTSISISISISTTTFPPNPAKPSPTHHTPH</sequence>
<feature type="signal peptide" evidence="2">
    <location>
        <begin position="1"/>
        <end position="17"/>
    </location>
</feature>
<dbReference type="EMBL" id="VIGI01000008">
    <property type="protein sequence ID" value="KAB8297040.1"/>
    <property type="molecule type" value="Genomic_DNA"/>
</dbReference>